<accession>A0A9W6YN17</accession>
<evidence type="ECO:0000313" key="3">
    <source>
        <dbReference type="Proteomes" id="UP001165121"/>
    </source>
</evidence>
<dbReference type="OrthoDB" id="145471at2759"/>
<dbReference type="AlphaFoldDB" id="A0A9W6YN17"/>
<feature type="compositionally biased region" description="Low complexity" evidence="1">
    <location>
        <begin position="1"/>
        <end position="48"/>
    </location>
</feature>
<name>A0A9W6YN17_9STRA</name>
<keyword evidence="3" id="KW-1185">Reference proteome</keyword>
<feature type="compositionally biased region" description="Acidic residues" evidence="1">
    <location>
        <begin position="79"/>
        <end position="91"/>
    </location>
</feature>
<proteinExistence type="predicted"/>
<feature type="region of interest" description="Disordered" evidence="1">
    <location>
        <begin position="79"/>
        <end position="105"/>
    </location>
</feature>
<evidence type="ECO:0000256" key="1">
    <source>
        <dbReference type="SAM" id="MobiDB-lite"/>
    </source>
</evidence>
<sequence length="105" mass="10554">MSTPTTQTASTPAASAAANTVVASSATTGRSAASTPVATSTVTTPSSPKRTMSLGDYKKTRGNALFARDGLEALFDVDSDADMEDGEEVDEGPTCGSEFGIPSSS</sequence>
<organism evidence="2 3">
    <name type="scientific">Phytophthora fragariaefolia</name>
    <dbReference type="NCBI Taxonomy" id="1490495"/>
    <lineage>
        <taxon>Eukaryota</taxon>
        <taxon>Sar</taxon>
        <taxon>Stramenopiles</taxon>
        <taxon>Oomycota</taxon>
        <taxon>Peronosporomycetes</taxon>
        <taxon>Peronosporales</taxon>
        <taxon>Peronosporaceae</taxon>
        <taxon>Phytophthora</taxon>
    </lineage>
</organism>
<gene>
    <name evidence="2" type="ORF">Pfra01_002886200</name>
</gene>
<comment type="caution">
    <text evidence="2">The sequence shown here is derived from an EMBL/GenBank/DDBJ whole genome shotgun (WGS) entry which is preliminary data.</text>
</comment>
<protein>
    <submittedName>
        <fullName evidence="2">Unnamed protein product</fullName>
    </submittedName>
</protein>
<reference evidence="2" key="1">
    <citation type="submission" date="2023-04" db="EMBL/GenBank/DDBJ databases">
        <title>Phytophthora fragariaefolia NBRC 109709.</title>
        <authorList>
            <person name="Ichikawa N."/>
            <person name="Sato H."/>
            <person name="Tonouchi N."/>
        </authorList>
    </citation>
    <scope>NUCLEOTIDE SEQUENCE</scope>
    <source>
        <strain evidence="2">NBRC 109709</strain>
    </source>
</reference>
<feature type="region of interest" description="Disordered" evidence="1">
    <location>
        <begin position="1"/>
        <end position="56"/>
    </location>
</feature>
<evidence type="ECO:0000313" key="2">
    <source>
        <dbReference type="EMBL" id="GMF82328.1"/>
    </source>
</evidence>
<dbReference type="EMBL" id="BSXT01011074">
    <property type="protein sequence ID" value="GMF82328.1"/>
    <property type="molecule type" value="Genomic_DNA"/>
</dbReference>
<dbReference type="Proteomes" id="UP001165121">
    <property type="component" value="Unassembled WGS sequence"/>
</dbReference>